<dbReference type="Proteomes" id="UP000033866">
    <property type="component" value="Unassembled WGS sequence"/>
</dbReference>
<comment type="caution">
    <text evidence="1">The sequence shown here is derived from an EMBL/GenBank/DDBJ whole genome shotgun (WGS) entry which is preliminary data.</text>
</comment>
<reference evidence="1 2" key="1">
    <citation type="journal article" date="2015" name="Nature">
        <title>rRNA introns, odd ribosomes, and small enigmatic genomes across a large radiation of phyla.</title>
        <authorList>
            <person name="Brown C.T."/>
            <person name="Hug L.A."/>
            <person name="Thomas B.C."/>
            <person name="Sharon I."/>
            <person name="Castelle C.J."/>
            <person name="Singh A."/>
            <person name="Wilkins M.J."/>
            <person name="Williams K.H."/>
            <person name="Banfield J.F."/>
        </authorList>
    </citation>
    <scope>NUCLEOTIDE SEQUENCE [LARGE SCALE GENOMIC DNA]</scope>
</reference>
<proteinExistence type="predicted"/>
<accession>A0A0G0BIL1</accession>
<protein>
    <submittedName>
        <fullName evidence="1">Uncharacterized protein</fullName>
    </submittedName>
</protein>
<dbReference type="EMBL" id="LBPV01000068">
    <property type="protein sequence ID" value="KKP63486.1"/>
    <property type="molecule type" value="Genomic_DNA"/>
</dbReference>
<evidence type="ECO:0000313" key="2">
    <source>
        <dbReference type="Proteomes" id="UP000033866"/>
    </source>
</evidence>
<evidence type="ECO:0000313" key="1">
    <source>
        <dbReference type="EMBL" id="KKP63486.1"/>
    </source>
</evidence>
<name>A0A0G0BIL1_9BACT</name>
<sequence>MNLDLTIKGSATYYLTTGLTEALTDLLRQKAEEDNLFESEKDLELVLGDEIETNLTVEDSEKDVVKIKIIAKSKVKPKVDKTEIENTLRGMDWEKGREYLNGLNYADRKYEVVFTPMNYPEFLKRFPDRRGGVMITVTEIEVEE</sequence>
<gene>
    <name evidence="1" type="ORF">UR61_C0068G0005</name>
</gene>
<organism evidence="1 2">
    <name type="scientific">candidate division WS6 bacterium GW2011_GWE1_34_7</name>
    <dbReference type="NCBI Taxonomy" id="1619093"/>
    <lineage>
        <taxon>Bacteria</taxon>
        <taxon>Candidatus Dojkabacteria</taxon>
    </lineage>
</organism>
<dbReference type="AlphaFoldDB" id="A0A0G0BIL1"/>